<comment type="caution">
    <text evidence="2">The sequence shown here is derived from an EMBL/GenBank/DDBJ whole genome shotgun (WGS) entry which is preliminary data.</text>
</comment>
<keyword evidence="3" id="KW-1185">Reference proteome</keyword>
<sequence>MRFCPFQRRASEPPTQSFDLDYPLIDLSSLEGAPMIDPKFIVPLGTTVPRIHTKSRASIQYLLSKPLPPRPASTEAISPTLHCNGLKDLPPSRPTINDNKRRASAHRRTSTPPDALSPNCDPNYEYEMPPRMQRISHPPVRPRVCVPLTWLEDEKKWIVGERYTPRTHDSRLQDDVKFSQSPVSPISPISPITPWDDKFQHRDEHIDYNNRLCRENLLSQPPPFGGRRVSPTHDTALVDDRVSNWVATARRMHEDRRNWA</sequence>
<accession>A0A0A2LIV8</accession>
<dbReference type="AlphaFoldDB" id="A0A0A2LIV8"/>
<proteinExistence type="predicted"/>
<dbReference type="EMBL" id="JQGA01000244">
    <property type="protein sequence ID" value="KGO76460.1"/>
    <property type="molecule type" value="Genomic_DNA"/>
</dbReference>
<dbReference type="Proteomes" id="UP000030104">
    <property type="component" value="Unassembled WGS sequence"/>
</dbReference>
<feature type="region of interest" description="Disordered" evidence="1">
    <location>
        <begin position="69"/>
        <end position="120"/>
    </location>
</feature>
<evidence type="ECO:0000313" key="3">
    <source>
        <dbReference type="Proteomes" id="UP000030104"/>
    </source>
</evidence>
<protein>
    <submittedName>
        <fullName evidence="2">Uncharacterized protein</fullName>
    </submittedName>
</protein>
<organism evidence="2 3">
    <name type="scientific">Penicillium italicum</name>
    <name type="common">Blue mold</name>
    <dbReference type="NCBI Taxonomy" id="40296"/>
    <lineage>
        <taxon>Eukaryota</taxon>
        <taxon>Fungi</taxon>
        <taxon>Dikarya</taxon>
        <taxon>Ascomycota</taxon>
        <taxon>Pezizomycotina</taxon>
        <taxon>Eurotiomycetes</taxon>
        <taxon>Eurotiomycetidae</taxon>
        <taxon>Eurotiales</taxon>
        <taxon>Aspergillaceae</taxon>
        <taxon>Penicillium</taxon>
    </lineage>
</organism>
<name>A0A0A2LIV8_PENIT</name>
<evidence type="ECO:0000313" key="2">
    <source>
        <dbReference type="EMBL" id="KGO76460.1"/>
    </source>
</evidence>
<dbReference type="OrthoDB" id="4349176at2759"/>
<gene>
    <name evidence="2" type="ORF">PITC_088740</name>
</gene>
<dbReference type="HOGENOM" id="CLU_1082225_0_0_1"/>
<dbReference type="PhylomeDB" id="A0A0A2LIV8"/>
<dbReference type="OMA" id="YNNRLCR"/>
<evidence type="ECO:0000256" key="1">
    <source>
        <dbReference type="SAM" id="MobiDB-lite"/>
    </source>
</evidence>
<reference evidence="2 3" key="1">
    <citation type="journal article" date="2015" name="Mol. Plant Microbe Interact.">
        <title>Genome, transcriptome, and functional analyses of Penicillium expansum provide new insights into secondary metabolism and pathogenicity.</title>
        <authorList>
            <person name="Ballester A.R."/>
            <person name="Marcet-Houben M."/>
            <person name="Levin E."/>
            <person name="Sela N."/>
            <person name="Selma-Lazaro C."/>
            <person name="Carmona L."/>
            <person name="Wisniewski M."/>
            <person name="Droby S."/>
            <person name="Gonzalez-Candelas L."/>
            <person name="Gabaldon T."/>
        </authorList>
    </citation>
    <scope>NUCLEOTIDE SEQUENCE [LARGE SCALE GENOMIC DNA]</scope>
    <source>
        <strain evidence="2 3">PHI-1</strain>
    </source>
</reference>